<comment type="caution">
    <text evidence="1">The sequence shown here is derived from an EMBL/GenBank/DDBJ whole genome shotgun (WGS) entry which is preliminary data.</text>
</comment>
<evidence type="ECO:0000313" key="2">
    <source>
        <dbReference type="Proteomes" id="UP000789831"/>
    </source>
</evidence>
<reference evidence="1" key="1">
    <citation type="submission" date="2021-06" db="EMBL/GenBank/DDBJ databases">
        <authorList>
            <person name="Kallberg Y."/>
            <person name="Tangrot J."/>
            <person name="Rosling A."/>
        </authorList>
    </citation>
    <scope>NUCLEOTIDE SEQUENCE</scope>
    <source>
        <strain evidence="1">MT106</strain>
    </source>
</reference>
<gene>
    <name evidence="1" type="ORF">AGERDE_LOCUS11024</name>
</gene>
<sequence length="45" mass="5222">SNAKERVRTYHDLLIAPFNMLSSFCGRFLGNVEATILVFFEERTQ</sequence>
<feature type="non-terminal residue" evidence="1">
    <location>
        <position position="1"/>
    </location>
</feature>
<keyword evidence="2" id="KW-1185">Reference proteome</keyword>
<name>A0A9N9DNY3_9GLOM</name>
<accession>A0A9N9DNY3</accession>
<dbReference type="EMBL" id="CAJVPL010004041">
    <property type="protein sequence ID" value="CAG8642167.1"/>
    <property type="molecule type" value="Genomic_DNA"/>
</dbReference>
<protein>
    <submittedName>
        <fullName evidence="1">314_t:CDS:1</fullName>
    </submittedName>
</protein>
<evidence type="ECO:0000313" key="1">
    <source>
        <dbReference type="EMBL" id="CAG8642167.1"/>
    </source>
</evidence>
<dbReference type="AlphaFoldDB" id="A0A9N9DNY3"/>
<dbReference type="Proteomes" id="UP000789831">
    <property type="component" value="Unassembled WGS sequence"/>
</dbReference>
<proteinExistence type="predicted"/>
<organism evidence="1 2">
    <name type="scientific">Ambispora gerdemannii</name>
    <dbReference type="NCBI Taxonomy" id="144530"/>
    <lineage>
        <taxon>Eukaryota</taxon>
        <taxon>Fungi</taxon>
        <taxon>Fungi incertae sedis</taxon>
        <taxon>Mucoromycota</taxon>
        <taxon>Glomeromycotina</taxon>
        <taxon>Glomeromycetes</taxon>
        <taxon>Archaeosporales</taxon>
        <taxon>Ambisporaceae</taxon>
        <taxon>Ambispora</taxon>
    </lineage>
</organism>